<proteinExistence type="predicted"/>
<organism evidence="2 3">
    <name type="scientific">Molossus molossus</name>
    <name type="common">Pallas' mastiff bat</name>
    <name type="synonym">Vespertilio molossus</name>
    <dbReference type="NCBI Taxonomy" id="27622"/>
    <lineage>
        <taxon>Eukaryota</taxon>
        <taxon>Metazoa</taxon>
        <taxon>Chordata</taxon>
        <taxon>Craniata</taxon>
        <taxon>Vertebrata</taxon>
        <taxon>Euteleostomi</taxon>
        <taxon>Mammalia</taxon>
        <taxon>Eutheria</taxon>
        <taxon>Laurasiatheria</taxon>
        <taxon>Chiroptera</taxon>
        <taxon>Yangochiroptera</taxon>
        <taxon>Molossidae</taxon>
        <taxon>Molossus</taxon>
    </lineage>
</organism>
<reference evidence="2 3" key="1">
    <citation type="journal article" date="2020" name="Nature">
        <title>Six reference-quality genomes reveal evolution of bat adaptations.</title>
        <authorList>
            <person name="Jebb D."/>
            <person name="Huang Z."/>
            <person name="Pippel M."/>
            <person name="Hughes G.M."/>
            <person name="Lavrichenko K."/>
            <person name="Devanna P."/>
            <person name="Winkler S."/>
            <person name="Jermiin L.S."/>
            <person name="Skirmuntt E.C."/>
            <person name="Katzourakis A."/>
            <person name="Burkitt-Gray L."/>
            <person name="Ray D.A."/>
            <person name="Sullivan K.A.M."/>
            <person name="Roscito J.G."/>
            <person name="Kirilenko B.M."/>
            <person name="Davalos L.M."/>
            <person name="Corthals A.P."/>
            <person name="Power M.L."/>
            <person name="Jones G."/>
            <person name="Ransome R.D."/>
            <person name="Dechmann D.K.N."/>
            <person name="Locatelli A.G."/>
            <person name="Puechmaille S.J."/>
            <person name="Fedrigo O."/>
            <person name="Jarvis E.D."/>
            <person name="Hiller M."/>
            <person name="Vernes S.C."/>
            <person name="Myers E.W."/>
            <person name="Teeling E.C."/>
        </authorList>
    </citation>
    <scope>NUCLEOTIDE SEQUENCE [LARGE SCALE GENOMIC DNA]</scope>
    <source>
        <strain evidence="2">MMolMol1</strain>
        <tissue evidence="2">Muscle</tissue>
    </source>
</reference>
<feature type="region of interest" description="Disordered" evidence="1">
    <location>
        <begin position="17"/>
        <end position="39"/>
    </location>
</feature>
<evidence type="ECO:0000256" key="1">
    <source>
        <dbReference type="SAM" id="MobiDB-lite"/>
    </source>
</evidence>
<dbReference type="AlphaFoldDB" id="A0A7J8DPM6"/>
<accession>A0A7J8DPM6</accession>
<dbReference type="InParanoid" id="A0A7J8DPM6"/>
<sequence length="141" mass="15582">MGECPVVHAPTSQLLIPRARSPFSPPTSPASARKAVGRQDWVRSEDAVLESEPPNNQVTSVCTALWSEISRMKSSRKPLTFTEVRVLAVKSETKQKEVARVCKCLPGTPSDWWSRKTDQEGSHHRGGKRCLLDEVPFSQGA</sequence>
<dbReference type="EMBL" id="JACASF010000017">
    <property type="protein sequence ID" value="KAF6425187.1"/>
    <property type="molecule type" value="Genomic_DNA"/>
</dbReference>
<protein>
    <submittedName>
        <fullName evidence="2">Uncharacterized protein</fullName>
    </submittedName>
</protein>
<dbReference type="Proteomes" id="UP000550707">
    <property type="component" value="Unassembled WGS sequence"/>
</dbReference>
<name>A0A7J8DPM6_MOLMO</name>
<keyword evidence="3" id="KW-1185">Reference proteome</keyword>
<evidence type="ECO:0000313" key="2">
    <source>
        <dbReference type="EMBL" id="KAF6425187.1"/>
    </source>
</evidence>
<evidence type="ECO:0000313" key="3">
    <source>
        <dbReference type="Proteomes" id="UP000550707"/>
    </source>
</evidence>
<gene>
    <name evidence="2" type="ORF">HJG59_009235</name>
</gene>
<comment type="caution">
    <text evidence="2">The sequence shown here is derived from an EMBL/GenBank/DDBJ whole genome shotgun (WGS) entry which is preliminary data.</text>
</comment>